<organism evidence="2 3">
    <name type="scientific">Nocardioides aquiterrae</name>
    <dbReference type="NCBI Taxonomy" id="203799"/>
    <lineage>
        <taxon>Bacteria</taxon>
        <taxon>Bacillati</taxon>
        <taxon>Actinomycetota</taxon>
        <taxon>Actinomycetes</taxon>
        <taxon>Propionibacteriales</taxon>
        <taxon>Nocardioidaceae</taxon>
        <taxon>Nocardioides</taxon>
    </lineage>
</organism>
<reference evidence="2 3" key="1">
    <citation type="journal article" date="2019" name="Int. J. Syst. Evol. Microbiol.">
        <title>The Global Catalogue of Microorganisms (GCM) 10K type strain sequencing project: providing services to taxonomists for standard genome sequencing and annotation.</title>
        <authorList>
            <consortium name="The Broad Institute Genomics Platform"/>
            <consortium name="The Broad Institute Genome Sequencing Center for Infectious Disease"/>
            <person name="Wu L."/>
            <person name="Ma J."/>
        </authorList>
    </citation>
    <scope>NUCLEOTIDE SEQUENCE [LARGE SCALE GENOMIC DNA]</scope>
    <source>
        <strain evidence="2 3">JCM 11813</strain>
    </source>
</reference>
<evidence type="ECO:0000313" key="2">
    <source>
        <dbReference type="EMBL" id="GAA1145248.1"/>
    </source>
</evidence>
<proteinExistence type="predicted"/>
<feature type="region of interest" description="Disordered" evidence="1">
    <location>
        <begin position="61"/>
        <end position="109"/>
    </location>
</feature>
<name>A0ABN1UF08_9ACTN</name>
<protein>
    <submittedName>
        <fullName evidence="2">Uncharacterized protein</fullName>
    </submittedName>
</protein>
<comment type="caution">
    <text evidence="2">The sequence shown here is derived from an EMBL/GenBank/DDBJ whole genome shotgun (WGS) entry which is preliminary data.</text>
</comment>
<dbReference type="RefSeq" id="WP_343907935.1">
    <property type="nucleotide sequence ID" value="NZ_BAAAJE010000011.1"/>
</dbReference>
<dbReference type="Proteomes" id="UP001499979">
    <property type="component" value="Unassembled WGS sequence"/>
</dbReference>
<gene>
    <name evidence="2" type="ORF">GCM10009606_25510</name>
</gene>
<dbReference type="EMBL" id="BAAAJE010000011">
    <property type="protein sequence ID" value="GAA1145248.1"/>
    <property type="molecule type" value="Genomic_DNA"/>
</dbReference>
<accession>A0ABN1UF08</accession>
<evidence type="ECO:0000256" key="1">
    <source>
        <dbReference type="SAM" id="MobiDB-lite"/>
    </source>
</evidence>
<sequence length="266" mass="27696">MTDLTPPPDEPLPDQTRARIRAGLLAAAQADPPARRWLVPGAVAAAVLLVAGGAAWAVRGGDGGPDGGAPPVAASSSSTATERGRHAPSDEPTAPEDTADPGDHWAGYGPCAQELRYPLPGAELAATFDDHTSIWVKGDRFALCDVRGRTTVQQPKPLTPADKADTYAVSSVYTGSGEVTRVAGGIVPDGATAFDVLYTFPDGETVPAETAVGGGHTWWRVVHTYVSRGNEMKDPPIEVTVSYSGVQEHYTLDWATGTCAQANHGC</sequence>
<keyword evidence="3" id="KW-1185">Reference proteome</keyword>
<evidence type="ECO:0000313" key="3">
    <source>
        <dbReference type="Proteomes" id="UP001499979"/>
    </source>
</evidence>
<feature type="compositionally biased region" description="Low complexity" evidence="1">
    <location>
        <begin position="69"/>
        <end position="81"/>
    </location>
</feature>